<dbReference type="Gene3D" id="3.10.450.10">
    <property type="match status" value="1"/>
</dbReference>
<gene>
    <name evidence="5" type="ORF">CITCOLO1_LOCUS1558</name>
</gene>
<feature type="domain" description="Cystatin" evidence="4">
    <location>
        <begin position="5"/>
        <end position="45"/>
    </location>
</feature>
<protein>
    <recommendedName>
        <fullName evidence="3">Cysteine proteinase inhibitor</fullName>
    </recommendedName>
</protein>
<dbReference type="InterPro" id="IPR046350">
    <property type="entry name" value="Cystatin_sf"/>
</dbReference>
<dbReference type="CDD" id="cd00042">
    <property type="entry name" value="CY"/>
    <property type="match status" value="1"/>
</dbReference>
<dbReference type="PANTHER" id="PTHR11413:SF103">
    <property type="entry name" value="CYSTEINE PROTEINASE INHIBITOR 12"/>
    <property type="match status" value="1"/>
</dbReference>
<evidence type="ECO:0000256" key="3">
    <source>
        <dbReference type="RuleBase" id="RU362130"/>
    </source>
</evidence>
<proteinExistence type="inferred from homology"/>
<keyword evidence="6" id="KW-1185">Reference proteome</keyword>
<reference evidence="5 6" key="1">
    <citation type="submission" date="2024-03" db="EMBL/GenBank/DDBJ databases">
        <authorList>
            <person name="Gkanogiannis A."/>
            <person name="Becerra Lopez-Lavalle L."/>
        </authorList>
    </citation>
    <scope>NUCLEOTIDE SEQUENCE [LARGE SCALE GENOMIC DNA]</scope>
</reference>
<keyword evidence="1 3" id="KW-0646">Protease inhibitor</keyword>
<evidence type="ECO:0000313" key="5">
    <source>
        <dbReference type="EMBL" id="CAK9309956.1"/>
    </source>
</evidence>
<dbReference type="Pfam" id="PF00031">
    <property type="entry name" value="Cystatin"/>
    <property type="match status" value="1"/>
</dbReference>
<dbReference type="Proteomes" id="UP001642487">
    <property type="component" value="Chromosome 1"/>
</dbReference>
<dbReference type="PROSITE" id="PS00287">
    <property type="entry name" value="CYSTATIN"/>
    <property type="match status" value="1"/>
</dbReference>
<comment type="similarity">
    <text evidence="3">Belongs to the cystatin family. Phytocystatin subfamily.</text>
</comment>
<dbReference type="InterPro" id="IPR000010">
    <property type="entry name" value="Cystatin_dom"/>
</dbReference>
<dbReference type="InterPro" id="IPR027214">
    <property type="entry name" value="Cystatin"/>
</dbReference>
<dbReference type="SUPFAM" id="SSF54403">
    <property type="entry name" value="Cystatin/monellin"/>
    <property type="match status" value="1"/>
</dbReference>
<dbReference type="InterPro" id="IPR018073">
    <property type="entry name" value="Prot_inh_cystat_CS"/>
</dbReference>
<evidence type="ECO:0000256" key="2">
    <source>
        <dbReference type="ARBA" id="ARBA00022704"/>
    </source>
</evidence>
<dbReference type="PANTHER" id="PTHR11413">
    <property type="entry name" value="CYSTATIN FAMILY MEMBER"/>
    <property type="match status" value="1"/>
</dbReference>
<organism evidence="5 6">
    <name type="scientific">Citrullus colocynthis</name>
    <name type="common">colocynth</name>
    <dbReference type="NCBI Taxonomy" id="252529"/>
    <lineage>
        <taxon>Eukaryota</taxon>
        <taxon>Viridiplantae</taxon>
        <taxon>Streptophyta</taxon>
        <taxon>Embryophyta</taxon>
        <taxon>Tracheophyta</taxon>
        <taxon>Spermatophyta</taxon>
        <taxon>Magnoliopsida</taxon>
        <taxon>eudicotyledons</taxon>
        <taxon>Gunneridae</taxon>
        <taxon>Pentapetalae</taxon>
        <taxon>rosids</taxon>
        <taxon>fabids</taxon>
        <taxon>Cucurbitales</taxon>
        <taxon>Cucurbitaceae</taxon>
        <taxon>Benincaseae</taxon>
        <taxon>Citrullus</taxon>
    </lineage>
</organism>
<evidence type="ECO:0000256" key="1">
    <source>
        <dbReference type="ARBA" id="ARBA00022690"/>
    </source>
</evidence>
<sequence length="150" mass="16325">MVDLENSLLEFVRVVKAKEQVVAGTLHHLTLEVVDAGKKKLNHTNAAFQYPAVRSCVATTDLSRVASTASPIFVAAPSEKGHSWSPIYKTASLQPHSQSHSHSPPSLSISSSFLIFHFFLNLPELSFLSLTLSLLSLSSDLPKKLLCSKV</sequence>
<name>A0ABP0XRE1_9ROSI</name>
<evidence type="ECO:0000259" key="4">
    <source>
        <dbReference type="Pfam" id="PF00031"/>
    </source>
</evidence>
<dbReference type="EMBL" id="OZ021735">
    <property type="protein sequence ID" value="CAK9309956.1"/>
    <property type="molecule type" value="Genomic_DNA"/>
</dbReference>
<keyword evidence="2 3" id="KW-0789">Thiol protease inhibitor</keyword>
<accession>A0ABP0XRE1</accession>
<evidence type="ECO:0000313" key="6">
    <source>
        <dbReference type="Proteomes" id="UP001642487"/>
    </source>
</evidence>